<gene>
    <name evidence="7" type="ORF">WMSIL1_LOCUS12327</name>
</gene>
<dbReference type="PROSITE" id="PS51257">
    <property type="entry name" value="PROKAR_LIPOPROTEIN"/>
    <property type="match status" value="1"/>
</dbReference>
<dbReference type="EMBL" id="CABIJS010000611">
    <property type="protein sequence ID" value="VUZ54279.1"/>
    <property type="molecule type" value="Genomic_DNA"/>
</dbReference>
<keyword evidence="4 5" id="KW-0472">Membrane</keyword>
<dbReference type="AlphaFoldDB" id="A0A564Z4Q3"/>
<keyword evidence="2 5" id="KW-0812">Transmembrane</keyword>
<evidence type="ECO:0000256" key="5">
    <source>
        <dbReference type="SAM" id="Phobius"/>
    </source>
</evidence>
<feature type="transmembrane region" description="Helical" evidence="5">
    <location>
        <begin position="193"/>
        <end position="214"/>
    </location>
</feature>
<evidence type="ECO:0000256" key="2">
    <source>
        <dbReference type="ARBA" id="ARBA00022692"/>
    </source>
</evidence>
<dbReference type="Pfam" id="PF03151">
    <property type="entry name" value="TPT"/>
    <property type="match status" value="1"/>
</dbReference>
<evidence type="ECO:0000259" key="6">
    <source>
        <dbReference type="Pfam" id="PF03151"/>
    </source>
</evidence>
<sequence>MRCFRNFKDVCLGNTYIFGIWLLWYACSSFSTLTNKSLLSVFPYPLTATTNQLFHTSIYGFVLSKTIGHLSVTEIFNEIRFNTKSFIILGFINGTTIALFHFGLSILSAAYIHTIKTSVPLFVVMFSRLIGKRYTYKTYLALLTIIAGIILTSKTEVTFTVPGLIVGLLSTMGSAAFSVYMKMVLNSSHLHSSNVLFVVSSTSLLWILPVWIFVDLHGMILADKGVLYSQIRKGSYYFILDGIFRCSQNFMAIIMLTQLSALSYSVASVVKRLFVILTAIVFFATPASSLTYFGLSLALAGLLWYNLIKEQNLKSFSLNKGGIELNESDMLKSVRIDTLACHSSPIRNLA</sequence>
<evidence type="ECO:0000256" key="3">
    <source>
        <dbReference type="ARBA" id="ARBA00022989"/>
    </source>
</evidence>
<evidence type="ECO:0000256" key="1">
    <source>
        <dbReference type="ARBA" id="ARBA00004141"/>
    </source>
</evidence>
<organism evidence="7 8">
    <name type="scientific">Hymenolepis diminuta</name>
    <name type="common">Rat tapeworm</name>
    <dbReference type="NCBI Taxonomy" id="6216"/>
    <lineage>
        <taxon>Eukaryota</taxon>
        <taxon>Metazoa</taxon>
        <taxon>Spiralia</taxon>
        <taxon>Lophotrochozoa</taxon>
        <taxon>Platyhelminthes</taxon>
        <taxon>Cestoda</taxon>
        <taxon>Eucestoda</taxon>
        <taxon>Cyclophyllidea</taxon>
        <taxon>Hymenolepididae</taxon>
        <taxon>Hymenolepis</taxon>
    </lineage>
</organism>
<comment type="subcellular location">
    <subcellularLocation>
        <location evidence="1">Membrane</location>
        <topology evidence="1">Multi-pass membrane protein</topology>
    </subcellularLocation>
</comment>
<feature type="transmembrane region" description="Helical" evidence="5">
    <location>
        <begin position="136"/>
        <end position="153"/>
    </location>
</feature>
<evidence type="ECO:0000313" key="7">
    <source>
        <dbReference type="EMBL" id="VUZ54279.1"/>
    </source>
</evidence>
<feature type="transmembrane region" description="Helical" evidence="5">
    <location>
        <begin position="85"/>
        <end position="104"/>
    </location>
</feature>
<accession>A0A564Z4Q3</accession>
<evidence type="ECO:0000256" key="4">
    <source>
        <dbReference type="ARBA" id="ARBA00023136"/>
    </source>
</evidence>
<dbReference type="GO" id="GO:0016020">
    <property type="term" value="C:membrane"/>
    <property type="evidence" value="ECO:0007669"/>
    <property type="project" value="UniProtKB-SubCell"/>
</dbReference>
<dbReference type="InterPro" id="IPR004853">
    <property type="entry name" value="Sugar_P_trans_dom"/>
</dbReference>
<feature type="transmembrane region" description="Helical" evidence="5">
    <location>
        <begin position="159"/>
        <end position="181"/>
    </location>
</feature>
<dbReference type="Proteomes" id="UP000321570">
    <property type="component" value="Unassembled WGS sequence"/>
</dbReference>
<protein>
    <recommendedName>
        <fullName evidence="6">Sugar phosphate transporter domain-containing protein</fullName>
    </recommendedName>
</protein>
<feature type="domain" description="Sugar phosphate transporter" evidence="6">
    <location>
        <begin position="20"/>
        <end position="306"/>
    </location>
</feature>
<feature type="transmembrane region" description="Helical" evidence="5">
    <location>
        <begin position="261"/>
        <end position="284"/>
    </location>
</feature>
<name>A0A564Z4Q3_HYMDI</name>
<reference evidence="7 8" key="1">
    <citation type="submission" date="2019-07" db="EMBL/GenBank/DDBJ databases">
        <authorList>
            <person name="Jastrzebski P J."/>
            <person name="Paukszto L."/>
            <person name="Jastrzebski P J."/>
        </authorList>
    </citation>
    <scope>NUCLEOTIDE SEQUENCE [LARGE SCALE GENOMIC DNA]</scope>
    <source>
        <strain evidence="7 8">WMS-il1</strain>
    </source>
</reference>
<evidence type="ECO:0000313" key="8">
    <source>
        <dbReference type="Proteomes" id="UP000321570"/>
    </source>
</evidence>
<proteinExistence type="predicted"/>
<dbReference type="InterPro" id="IPR050186">
    <property type="entry name" value="TPT_transporter"/>
</dbReference>
<feature type="transmembrane region" description="Helical" evidence="5">
    <location>
        <begin position="12"/>
        <end position="33"/>
    </location>
</feature>
<keyword evidence="3 5" id="KW-1133">Transmembrane helix</keyword>
<keyword evidence="8" id="KW-1185">Reference proteome</keyword>
<dbReference type="PANTHER" id="PTHR11132">
    <property type="entry name" value="SOLUTE CARRIER FAMILY 35"/>
    <property type="match status" value="1"/>
</dbReference>